<reference evidence="2" key="1">
    <citation type="journal article" date="2019" name="Nat. Commun.">
        <title>The genome of broomcorn millet.</title>
        <authorList>
            <person name="Zou C."/>
            <person name="Miki D."/>
            <person name="Li D."/>
            <person name="Tang Q."/>
            <person name="Xiao L."/>
            <person name="Rajput S."/>
            <person name="Deng P."/>
            <person name="Jia W."/>
            <person name="Huang R."/>
            <person name="Zhang M."/>
            <person name="Sun Y."/>
            <person name="Hu J."/>
            <person name="Fu X."/>
            <person name="Schnable P.S."/>
            <person name="Li F."/>
            <person name="Zhang H."/>
            <person name="Feng B."/>
            <person name="Zhu X."/>
            <person name="Liu R."/>
            <person name="Schnable J.C."/>
            <person name="Zhu J.-K."/>
            <person name="Zhang H."/>
        </authorList>
    </citation>
    <scope>NUCLEOTIDE SEQUENCE [LARGE SCALE GENOMIC DNA]</scope>
</reference>
<dbReference type="AlphaFoldDB" id="A0A3L6S946"/>
<protein>
    <submittedName>
        <fullName evidence="1">Uncharacterized protein</fullName>
    </submittedName>
</protein>
<keyword evidence="2" id="KW-1185">Reference proteome</keyword>
<dbReference type="EMBL" id="PQIB02000005">
    <property type="protein sequence ID" value="RLN16813.1"/>
    <property type="molecule type" value="Genomic_DNA"/>
</dbReference>
<sequence>MANPALGIPPRTGYAPKYKASWEELPTAKEMEQVEALLGDLSKLKAAKLTGSAMALFFCKRLTQSIQSWVHPGYEYWGRADST</sequence>
<name>A0A3L6S946_PANMI</name>
<dbReference type="PANTHER" id="PTHR33026:SF7">
    <property type="entry name" value="OS03G0100275 PROTEIN"/>
    <property type="match status" value="1"/>
</dbReference>
<dbReference type="Proteomes" id="UP000275267">
    <property type="component" value="Unassembled WGS sequence"/>
</dbReference>
<organism evidence="1 2">
    <name type="scientific">Panicum miliaceum</name>
    <name type="common">Proso millet</name>
    <name type="synonym">Broomcorn millet</name>
    <dbReference type="NCBI Taxonomy" id="4540"/>
    <lineage>
        <taxon>Eukaryota</taxon>
        <taxon>Viridiplantae</taxon>
        <taxon>Streptophyta</taxon>
        <taxon>Embryophyta</taxon>
        <taxon>Tracheophyta</taxon>
        <taxon>Spermatophyta</taxon>
        <taxon>Magnoliopsida</taxon>
        <taxon>Liliopsida</taxon>
        <taxon>Poales</taxon>
        <taxon>Poaceae</taxon>
        <taxon>PACMAD clade</taxon>
        <taxon>Panicoideae</taxon>
        <taxon>Panicodae</taxon>
        <taxon>Paniceae</taxon>
        <taxon>Panicinae</taxon>
        <taxon>Panicum</taxon>
        <taxon>Panicum sect. Panicum</taxon>
    </lineage>
</organism>
<gene>
    <name evidence="1" type="ORF">C2845_PM02G17940</name>
</gene>
<proteinExistence type="predicted"/>
<evidence type="ECO:0000313" key="2">
    <source>
        <dbReference type="Proteomes" id="UP000275267"/>
    </source>
</evidence>
<accession>A0A3L6S946</accession>
<comment type="caution">
    <text evidence="1">The sequence shown here is derived from an EMBL/GenBank/DDBJ whole genome shotgun (WGS) entry which is preliminary data.</text>
</comment>
<dbReference type="PANTHER" id="PTHR33026">
    <property type="entry name" value="OS06G0360600 PROTEIN"/>
    <property type="match status" value="1"/>
</dbReference>
<evidence type="ECO:0000313" key="1">
    <source>
        <dbReference type="EMBL" id="RLN16813.1"/>
    </source>
</evidence>